<gene>
    <name evidence="1" type="ORF">DCMF_11015</name>
</gene>
<dbReference type="EMBL" id="CP017634">
    <property type="protein sequence ID" value="ATW25227.1"/>
    <property type="molecule type" value="Genomic_DNA"/>
</dbReference>
<dbReference type="AlphaFoldDB" id="A0A3G1KS50"/>
<accession>A0A3G1KS50</accession>
<evidence type="ECO:0000313" key="2">
    <source>
        <dbReference type="Proteomes" id="UP000323521"/>
    </source>
</evidence>
<name>A0A3G1KS50_FORW1</name>
<evidence type="ECO:0000313" key="1">
    <source>
        <dbReference type="EMBL" id="ATW25227.1"/>
    </source>
</evidence>
<proteinExistence type="predicted"/>
<sequence>MKAVFCFDHLEHLLFLVPPGGIYVLYDQGLVFVNSRNIFFAKMIDLIRKVKREAGWMEPLFADIMMGRRPGEAW</sequence>
<dbReference type="Proteomes" id="UP000323521">
    <property type="component" value="Chromosome"/>
</dbReference>
<dbReference type="KEGG" id="fwa:DCMF_11015"/>
<keyword evidence="2" id="KW-1185">Reference proteome</keyword>
<protein>
    <submittedName>
        <fullName evidence="1">Uncharacterized protein</fullName>
    </submittedName>
</protein>
<organism evidence="1 2">
    <name type="scientific">Formimonas warabiya</name>
    <dbReference type="NCBI Taxonomy" id="1761012"/>
    <lineage>
        <taxon>Bacteria</taxon>
        <taxon>Bacillati</taxon>
        <taxon>Bacillota</taxon>
        <taxon>Clostridia</taxon>
        <taxon>Eubacteriales</taxon>
        <taxon>Peptococcaceae</taxon>
        <taxon>Candidatus Formimonas</taxon>
    </lineage>
</organism>
<reference evidence="1 2" key="1">
    <citation type="submission" date="2016-10" db="EMBL/GenBank/DDBJ databases">
        <title>Complete Genome Sequence of Peptococcaceae strain DCMF.</title>
        <authorList>
            <person name="Edwards R.J."/>
            <person name="Holland S.I."/>
            <person name="Deshpande N.P."/>
            <person name="Wong Y.K."/>
            <person name="Ertan H."/>
            <person name="Manefield M."/>
            <person name="Russell T.L."/>
            <person name="Lee M.J."/>
        </authorList>
    </citation>
    <scope>NUCLEOTIDE SEQUENCE [LARGE SCALE GENOMIC DNA]</scope>
    <source>
        <strain evidence="1 2">DCMF</strain>
    </source>
</reference>